<dbReference type="GO" id="GO:0005634">
    <property type="term" value="C:nucleus"/>
    <property type="evidence" value="ECO:0007669"/>
    <property type="project" value="TreeGrafter"/>
</dbReference>
<evidence type="ECO:0000256" key="2">
    <source>
        <dbReference type="ARBA" id="ARBA00022801"/>
    </source>
</evidence>
<dbReference type="GO" id="GO:0016554">
    <property type="term" value="P:cytidine to uridine editing"/>
    <property type="evidence" value="ECO:0007669"/>
    <property type="project" value="TreeGrafter"/>
</dbReference>
<dbReference type="SUPFAM" id="SSF53927">
    <property type="entry name" value="Cytidine deaminase-like"/>
    <property type="match status" value="1"/>
</dbReference>
<keyword evidence="4" id="KW-1185">Reference proteome</keyword>
<dbReference type="AlphaFoldDB" id="A0A8C5JA21"/>
<proteinExistence type="predicted"/>
<dbReference type="GO" id="GO:0005737">
    <property type="term" value="C:cytoplasm"/>
    <property type="evidence" value="ECO:0007669"/>
    <property type="project" value="TreeGrafter"/>
</dbReference>
<dbReference type="PANTHER" id="PTHR13857:SF26">
    <property type="entry name" value="C-U-EDITING ENZYME APOBEC-1"/>
    <property type="match status" value="1"/>
</dbReference>
<dbReference type="Proteomes" id="UP000694408">
    <property type="component" value="Unplaced"/>
</dbReference>
<dbReference type="InterPro" id="IPR016193">
    <property type="entry name" value="Cytidine_deaminase-like"/>
</dbReference>
<keyword evidence="1" id="KW-0479">Metal-binding</keyword>
<dbReference type="InterPro" id="IPR050610">
    <property type="entry name" value="APOBEC_Cyt_Deaminase"/>
</dbReference>
<evidence type="ECO:0000256" key="1">
    <source>
        <dbReference type="ARBA" id="ARBA00022723"/>
    </source>
</evidence>
<reference evidence="3" key="1">
    <citation type="submission" date="2025-08" db="UniProtKB">
        <authorList>
            <consortium name="Ensembl"/>
        </authorList>
    </citation>
    <scope>IDENTIFICATION</scope>
</reference>
<dbReference type="GO" id="GO:0008270">
    <property type="term" value="F:zinc ion binding"/>
    <property type="evidence" value="ECO:0007669"/>
    <property type="project" value="InterPro"/>
</dbReference>
<dbReference type="PROSITE" id="PS00903">
    <property type="entry name" value="CYT_DCMP_DEAMINASES_1"/>
    <property type="match status" value="1"/>
</dbReference>
<dbReference type="OMA" id="RTRTCHI"/>
<dbReference type="Gene3D" id="3.40.140.10">
    <property type="entry name" value="Cytidine Deaminase, domain 2"/>
    <property type="match status" value="1"/>
</dbReference>
<reference evidence="3" key="2">
    <citation type="submission" date="2025-09" db="UniProtKB">
        <authorList>
            <consortium name="Ensembl"/>
        </authorList>
    </citation>
    <scope>IDENTIFICATION</scope>
</reference>
<keyword evidence="2" id="KW-0378">Hydrolase</keyword>
<dbReference type="InterPro" id="IPR016192">
    <property type="entry name" value="APOBEC/CMP_deaminase_Zn-bd"/>
</dbReference>
<evidence type="ECO:0008006" key="5">
    <source>
        <dbReference type="Google" id="ProtNLM"/>
    </source>
</evidence>
<accession>A0A8C5JA21</accession>
<evidence type="ECO:0000313" key="3">
    <source>
        <dbReference type="Ensembl" id="ENSJHYP00000016147.1"/>
    </source>
</evidence>
<dbReference type="Ensembl" id="ENSJHYT00000019459.1">
    <property type="protein sequence ID" value="ENSJHYP00000016147.1"/>
    <property type="gene ID" value="ENSJHYG00000012357.1"/>
</dbReference>
<organism evidence="3 4">
    <name type="scientific">Junco hyemalis</name>
    <name type="common">Dark-eyed junco</name>
    <dbReference type="NCBI Taxonomy" id="40217"/>
    <lineage>
        <taxon>Eukaryota</taxon>
        <taxon>Metazoa</taxon>
        <taxon>Chordata</taxon>
        <taxon>Craniata</taxon>
        <taxon>Vertebrata</taxon>
        <taxon>Euteleostomi</taxon>
        <taxon>Archelosauria</taxon>
        <taxon>Archosauria</taxon>
        <taxon>Dinosauria</taxon>
        <taxon>Saurischia</taxon>
        <taxon>Theropoda</taxon>
        <taxon>Coelurosauria</taxon>
        <taxon>Aves</taxon>
        <taxon>Neognathae</taxon>
        <taxon>Neoaves</taxon>
        <taxon>Telluraves</taxon>
        <taxon>Australaves</taxon>
        <taxon>Passeriformes</taxon>
        <taxon>Passerellidae</taxon>
        <taxon>Junco</taxon>
    </lineage>
</organism>
<sequence>MYPRKGYLQKRALRKQFDPREYPKETYLLCELEWRGGIRSWKHWVRNDDVNDCHAEQYFLEEIFEPRCYNICDMTWYLSYSPCWDCCDVIRDFLEEHTNVNIDILVARLYYVNYQKNCLRSLMMNGVAIRIMNLEGNPDTLSKCGLKRYKGNLPFRPCFKEPANKLPVPARQPW</sequence>
<protein>
    <recommendedName>
        <fullName evidence="5">ABEC1 enzyme</fullName>
    </recommendedName>
</protein>
<dbReference type="Pfam" id="PF18750">
    <property type="entry name" value="SNAD4"/>
    <property type="match status" value="1"/>
</dbReference>
<dbReference type="PANTHER" id="PTHR13857">
    <property type="entry name" value="MRNA EDITING ENZYME"/>
    <property type="match status" value="1"/>
</dbReference>
<evidence type="ECO:0000313" key="4">
    <source>
        <dbReference type="Proteomes" id="UP000694408"/>
    </source>
</evidence>
<dbReference type="GO" id="GO:0004126">
    <property type="term" value="F:cytidine deaminase activity"/>
    <property type="evidence" value="ECO:0007669"/>
    <property type="project" value="TreeGrafter"/>
</dbReference>
<name>A0A8C5JA21_JUNHY</name>
<dbReference type="GO" id="GO:0003723">
    <property type="term" value="F:RNA binding"/>
    <property type="evidence" value="ECO:0007669"/>
    <property type="project" value="TreeGrafter"/>
</dbReference>